<comment type="cofactor">
    <cofactor evidence="11">
        <name>FAD</name>
        <dbReference type="ChEBI" id="CHEBI:57692"/>
    </cofactor>
    <text evidence="11">Binds 1 FAD per subunit.</text>
</comment>
<feature type="domain" description="Pyridine nucleotide-disulphide oxidoreductase dimerisation" evidence="12">
    <location>
        <begin position="351"/>
        <end position="460"/>
    </location>
</feature>
<dbReference type="PANTHER" id="PTHR22912">
    <property type="entry name" value="DISULFIDE OXIDOREDUCTASE"/>
    <property type="match status" value="1"/>
</dbReference>
<comment type="catalytic activity">
    <reaction evidence="10 11">
        <text>N(6)-[(R)-dihydrolipoyl]-L-lysyl-[protein] + NAD(+) = N(6)-[(R)-lipoyl]-L-lysyl-[protein] + NADH + H(+)</text>
        <dbReference type="Rhea" id="RHEA:15045"/>
        <dbReference type="Rhea" id="RHEA-COMP:10474"/>
        <dbReference type="Rhea" id="RHEA-COMP:10475"/>
        <dbReference type="ChEBI" id="CHEBI:15378"/>
        <dbReference type="ChEBI" id="CHEBI:57540"/>
        <dbReference type="ChEBI" id="CHEBI:57945"/>
        <dbReference type="ChEBI" id="CHEBI:83099"/>
        <dbReference type="ChEBI" id="CHEBI:83100"/>
        <dbReference type="EC" id="1.8.1.4"/>
    </reaction>
</comment>
<dbReference type="InterPro" id="IPR012999">
    <property type="entry name" value="Pyr_OxRdtase_I_AS"/>
</dbReference>
<dbReference type="RefSeq" id="WP_166949250.1">
    <property type="nucleotide sequence ID" value="NZ_JAASQI010000002.1"/>
</dbReference>
<feature type="domain" description="FAD/NAD(P)-binding" evidence="13">
    <location>
        <begin position="13"/>
        <end position="332"/>
    </location>
</feature>
<dbReference type="PANTHER" id="PTHR22912:SF160">
    <property type="entry name" value="DIHYDROLIPOYL DEHYDROGENASE"/>
    <property type="match status" value="1"/>
</dbReference>
<dbReference type="PRINTS" id="PR00411">
    <property type="entry name" value="PNDRDTASEI"/>
</dbReference>
<dbReference type="Pfam" id="PF02852">
    <property type="entry name" value="Pyr_redox_dim"/>
    <property type="match status" value="1"/>
</dbReference>
<dbReference type="Proteomes" id="UP001429580">
    <property type="component" value="Unassembled WGS sequence"/>
</dbReference>
<dbReference type="InterPro" id="IPR006258">
    <property type="entry name" value="Lipoamide_DH"/>
</dbReference>
<evidence type="ECO:0000256" key="8">
    <source>
        <dbReference type="ARBA" id="ARBA00023157"/>
    </source>
</evidence>
<evidence type="ECO:0000259" key="12">
    <source>
        <dbReference type="Pfam" id="PF02852"/>
    </source>
</evidence>
<dbReference type="InterPro" id="IPR004099">
    <property type="entry name" value="Pyr_nucl-diS_OxRdtase_dimer"/>
</dbReference>
<protein>
    <recommendedName>
        <fullName evidence="3 11">Dihydrolipoyl dehydrogenase</fullName>
        <ecNumber evidence="2 11">1.8.1.4</ecNumber>
    </recommendedName>
</protein>
<dbReference type="InterPro" id="IPR036188">
    <property type="entry name" value="FAD/NAD-bd_sf"/>
</dbReference>
<keyword evidence="7 11" id="KW-0520">NAD</keyword>
<keyword evidence="4 11" id="KW-0285">Flavoprotein</keyword>
<dbReference type="SUPFAM" id="SSF51905">
    <property type="entry name" value="FAD/NAD(P)-binding domain"/>
    <property type="match status" value="1"/>
</dbReference>
<dbReference type="InterPro" id="IPR016156">
    <property type="entry name" value="FAD/NAD-linked_Rdtase_dimer_sf"/>
</dbReference>
<evidence type="ECO:0000256" key="2">
    <source>
        <dbReference type="ARBA" id="ARBA00012608"/>
    </source>
</evidence>
<reference evidence="14 15" key="1">
    <citation type="submission" date="2020-03" db="EMBL/GenBank/DDBJ databases">
        <title>Genomic Encyclopedia of Type Strains, Phase IV (KMG-IV): sequencing the most valuable type-strain genomes for metagenomic binning, comparative biology and taxonomic classification.</title>
        <authorList>
            <person name="Goeker M."/>
        </authorList>
    </citation>
    <scope>NUCLEOTIDE SEQUENCE [LARGE SCALE GENOMIC DNA]</scope>
    <source>
        <strain evidence="14 15">DSM 103870</strain>
    </source>
</reference>
<keyword evidence="9 11" id="KW-0676">Redox-active center</keyword>
<evidence type="ECO:0000256" key="7">
    <source>
        <dbReference type="ARBA" id="ARBA00023027"/>
    </source>
</evidence>
<dbReference type="GO" id="GO:0004148">
    <property type="term" value="F:dihydrolipoyl dehydrogenase (NADH) activity"/>
    <property type="evidence" value="ECO:0007669"/>
    <property type="project" value="UniProtKB-EC"/>
</dbReference>
<evidence type="ECO:0000256" key="5">
    <source>
        <dbReference type="ARBA" id="ARBA00022827"/>
    </source>
</evidence>
<evidence type="ECO:0000256" key="6">
    <source>
        <dbReference type="ARBA" id="ARBA00023002"/>
    </source>
</evidence>
<comment type="similarity">
    <text evidence="1 11">Belongs to the class-I pyridine nucleotide-disulfide oxidoreductase family.</text>
</comment>
<comment type="miscellaneous">
    <text evidence="11">The active site is a redox-active disulfide bond.</text>
</comment>
<dbReference type="InterPro" id="IPR001100">
    <property type="entry name" value="Pyr_nuc-diS_OxRdtase"/>
</dbReference>
<evidence type="ECO:0000256" key="1">
    <source>
        <dbReference type="ARBA" id="ARBA00007532"/>
    </source>
</evidence>
<evidence type="ECO:0000313" key="14">
    <source>
        <dbReference type="EMBL" id="NIJ57071.1"/>
    </source>
</evidence>
<dbReference type="InterPro" id="IPR023753">
    <property type="entry name" value="FAD/NAD-binding_dom"/>
</dbReference>
<dbReference type="Gene3D" id="3.50.50.60">
    <property type="entry name" value="FAD/NAD(P)-binding domain"/>
    <property type="match status" value="2"/>
</dbReference>
<gene>
    <name evidence="14" type="ORF">FHS82_000897</name>
</gene>
<dbReference type="NCBIfam" id="TIGR01350">
    <property type="entry name" value="lipoamide_DH"/>
    <property type="match status" value="1"/>
</dbReference>
<evidence type="ECO:0000256" key="10">
    <source>
        <dbReference type="ARBA" id="ARBA00049187"/>
    </source>
</evidence>
<keyword evidence="15" id="KW-1185">Reference proteome</keyword>
<dbReference type="Gene3D" id="3.30.390.30">
    <property type="match status" value="1"/>
</dbReference>
<dbReference type="Pfam" id="PF07992">
    <property type="entry name" value="Pyr_redox_2"/>
    <property type="match status" value="1"/>
</dbReference>
<keyword evidence="5 11" id="KW-0274">FAD</keyword>
<dbReference type="SUPFAM" id="SSF55424">
    <property type="entry name" value="FAD/NAD-linked reductases, dimerisation (C-terminal) domain"/>
    <property type="match status" value="1"/>
</dbReference>
<sequence>MPNPATGKDITCRLLVIGAGPGGYVTAIRAGQLGVDTVIVEGRKVGGTCLTIGCIPSKALIHAAEEFDRVAQLAAGNNPFGIAAELPTIDLARTIQWKDEIVSRLNSGVAALLKKARVKIVTGRARFVDGRTVAVETDVGTQIVRAETVVIATGSAPVELPFLPFGGDVISSTEALSLTRVPDRLAIIGGGYIGLELGTAFAKLGSRVTVVEAAERILPQYDAELTQPVSRRLKRLDVTVLTGTKARGRDGSGKLLVEGADGTTTKIAADRILVTVGRRPVTEGWGREELALDMDGRFLRVDAKCETSMRGIYAIGDVTGEPMLAHRAMAQGEMVAEIVAGHRRQWDRQAIPAICFTDPEIVSVGMSPDEARAAGRESKVGVFPFTANGRALTKHAEDGFVRVVARADNHVVLGIQAVGQGISEMAAAFGLALEMGARLEDIAGTIHAHPTQGEALQEAALRTLGRAIHM</sequence>
<keyword evidence="6 11" id="KW-0560">Oxidoreductase</keyword>
<dbReference type="EC" id="1.8.1.4" evidence="2 11"/>
<dbReference type="PIRSF" id="PIRSF000350">
    <property type="entry name" value="Mercury_reductase_MerA"/>
    <property type="match status" value="1"/>
</dbReference>
<evidence type="ECO:0000256" key="3">
    <source>
        <dbReference type="ARBA" id="ARBA00016961"/>
    </source>
</evidence>
<keyword evidence="8" id="KW-1015">Disulfide bond</keyword>
<evidence type="ECO:0000256" key="9">
    <source>
        <dbReference type="ARBA" id="ARBA00023284"/>
    </source>
</evidence>
<evidence type="ECO:0000256" key="11">
    <source>
        <dbReference type="RuleBase" id="RU003692"/>
    </source>
</evidence>
<evidence type="ECO:0000256" key="4">
    <source>
        <dbReference type="ARBA" id="ARBA00022630"/>
    </source>
</evidence>
<name>A0ABX0UVU9_9HYPH</name>
<dbReference type="PRINTS" id="PR00368">
    <property type="entry name" value="FADPNR"/>
</dbReference>
<dbReference type="EMBL" id="JAASQI010000002">
    <property type="protein sequence ID" value="NIJ57071.1"/>
    <property type="molecule type" value="Genomic_DNA"/>
</dbReference>
<accession>A0ABX0UVU9</accession>
<organism evidence="14 15">
    <name type="scientific">Pseudochelatococcus lubricantis</name>
    <dbReference type="NCBI Taxonomy" id="1538102"/>
    <lineage>
        <taxon>Bacteria</taxon>
        <taxon>Pseudomonadati</taxon>
        <taxon>Pseudomonadota</taxon>
        <taxon>Alphaproteobacteria</taxon>
        <taxon>Hyphomicrobiales</taxon>
        <taxon>Chelatococcaceae</taxon>
        <taxon>Pseudochelatococcus</taxon>
    </lineage>
</organism>
<dbReference type="PROSITE" id="PS00076">
    <property type="entry name" value="PYRIDINE_REDOX_1"/>
    <property type="match status" value="1"/>
</dbReference>
<proteinExistence type="inferred from homology"/>
<dbReference type="InterPro" id="IPR050151">
    <property type="entry name" value="Class-I_Pyr_Nuc-Dis_Oxidored"/>
</dbReference>
<evidence type="ECO:0000313" key="15">
    <source>
        <dbReference type="Proteomes" id="UP001429580"/>
    </source>
</evidence>
<comment type="caution">
    <text evidence="14">The sequence shown here is derived from an EMBL/GenBank/DDBJ whole genome shotgun (WGS) entry which is preliminary data.</text>
</comment>
<evidence type="ECO:0000259" key="13">
    <source>
        <dbReference type="Pfam" id="PF07992"/>
    </source>
</evidence>